<gene>
    <name evidence="1" type="ORF">LPJ53_005086</name>
</gene>
<dbReference type="PANTHER" id="PTHR28181:SF1">
    <property type="entry name" value="COLD TOLERANCE PROTEIN 1"/>
    <property type="match status" value="1"/>
</dbReference>
<comment type="caution">
    <text evidence="1">The sequence shown here is derived from an EMBL/GenBank/DDBJ whole genome shotgun (WGS) entry which is preliminary data.</text>
</comment>
<accession>A0A9W8CQM6</accession>
<dbReference type="AlphaFoldDB" id="A0A9W8CQM6"/>
<dbReference type="OrthoDB" id="10255128at2759"/>
<dbReference type="InterPro" id="IPR023214">
    <property type="entry name" value="HAD_sf"/>
</dbReference>
<evidence type="ECO:0008006" key="3">
    <source>
        <dbReference type="Google" id="ProtNLM"/>
    </source>
</evidence>
<dbReference type="InterPro" id="IPR050849">
    <property type="entry name" value="HAD-like_hydrolase_phosphatase"/>
</dbReference>
<evidence type="ECO:0000313" key="1">
    <source>
        <dbReference type="EMBL" id="KAJ1720268.1"/>
    </source>
</evidence>
<sequence length="280" mass="30186">MIVAVDFDKTLTAGDTIHTVATVPRARHPDTPPFAPLVAAYLRDISAHAAKWQPRLSSTPLGKKQQCRALLDEYLESLRPLECASLVRVGESRVLAQATRAEFRSAGCTLAGLQSGAADALRGCLDRGHRVCVVSANWSADFIRGALEARGVDERRVEVYCNKMVFDRVSGESTGRVLARVVVAADKVGVIEGVRDRVARELGRRPLVVYVGDSLTDLPALLGADAGVLVGSDPDVLAWCSRLGIPPAATDEHPHVLRLLENWGQLSDIIDHMERSALAA</sequence>
<dbReference type="SUPFAM" id="SSF56784">
    <property type="entry name" value="HAD-like"/>
    <property type="match status" value="1"/>
</dbReference>
<dbReference type="Proteomes" id="UP001149813">
    <property type="component" value="Unassembled WGS sequence"/>
</dbReference>
<keyword evidence="2" id="KW-1185">Reference proteome</keyword>
<reference evidence="1" key="1">
    <citation type="submission" date="2022-07" db="EMBL/GenBank/DDBJ databases">
        <title>Phylogenomic reconstructions and comparative analyses of Kickxellomycotina fungi.</title>
        <authorList>
            <person name="Reynolds N.K."/>
            <person name="Stajich J.E."/>
            <person name="Barry K."/>
            <person name="Grigoriev I.V."/>
            <person name="Crous P."/>
            <person name="Smith M.E."/>
        </authorList>
    </citation>
    <scope>NUCLEOTIDE SEQUENCE</scope>
    <source>
        <strain evidence="1">NBRC 32514</strain>
    </source>
</reference>
<protein>
    <recommendedName>
        <fullName evidence="3">HAD-like protein</fullName>
    </recommendedName>
</protein>
<dbReference type="PANTHER" id="PTHR28181">
    <property type="entry name" value="UPF0655 PROTEIN YCR015C"/>
    <property type="match status" value="1"/>
</dbReference>
<organism evidence="1 2">
    <name type="scientific">Coemansia erecta</name>
    <dbReference type="NCBI Taxonomy" id="147472"/>
    <lineage>
        <taxon>Eukaryota</taxon>
        <taxon>Fungi</taxon>
        <taxon>Fungi incertae sedis</taxon>
        <taxon>Zoopagomycota</taxon>
        <taxon>Kickxellomycotina</taxon>
        <taxon>Kickxellomycetes</taxon>
        <taxon>Kickxellales</taxon>
        <taxon>Kickxellaceae</taxon>
        <taxon>Coemansia</taxon>
    </lineage>
</organism>
<dbReference type="EMBL" id="JANBOJ010000277">
    <property type="protein sequence ID" value="KAJ1720268.1"/>
    <property type="molecule type" value="Genomic_DNA"/>
</dbReference>
<name>A0A9W8CQM6_9FUNG</name>
<dbReference type="InterPro" id="IPR036412">
    <property type="entry name" value="HAD-like_sf"/>
</dbReference>
<proteinExistence type="predicted"/>
<evidence type="ECO:0000313" key="2">
    <source>
        <dbReference type="Proteomes" id="UP001149813"/>
    </source>
</evidence>
<dbReference type="Gene3D" id="3.40.50.1000">
    <property type="entry name" value="HAD superfamily/HAD-like"/>
    <property type="match status" value="1"/>
</dbReference>
<dbReference type="Pfam" id="PF12710">
    <property type="entry name" value="HAD"/>
    <property type="match status" value="1"/>
</dbReference>